<proteinExistence type="predicted"/>
<name>A0A2T5IVJ0_9GAMM</name>
<dbReference type="InterPro" id="IPR015019">
    <property type="entry name" value="LAMTOR3"/>
</dbReference>
<evidence type="ECO:0000313" key="3">
    <source>
        <dbReference type="Proteomes" id="UP000244223"/>
    </source>
</evidence>
<sequence>MNITTRFSLSESSKALIHEVFHEMMDSCHGITGLLISTVDGHVVTSLFRANMQDTRLAAMTSSMLALGESLSKEANQNLCKYVIVQNSEGMIVTQRFGKSLVLTAIADQSTNLGMLHSVTRVGANKLAAFKKD</sequence>
<dbReference type="Pfam" id="PF08923">
    <property type="entry name" value="MAPKK1_Int"/>
    <property type="match status" value="1"/>
</dbReference>
<evidence type="ECO:0000259" key="1">
    <source>
        <dbReference type="SMART" id="SM00960"/>
    </source>
</evidence>
<dbReference type="RefSeq" id="WP_170106997.1">
    <property type="nucleotide sequence ID" value="NZ_QAON01000016.1"/>
</dbReference>
<organism evidence="2 3">
    <name type="scientific">Agitococcus lubricus</name>
    <dbReference type="NCBI Taxonomy" id="1077255"/>
    <lineage>
        <taxon>Bacteria</taxon>
        <taxon>Pseudomonadati</taxon>
        <taxon>Pseudomonadota</taxon>
        <taxon>Gammaproteobacteria</taxon>
        <taxon>Moraxellales</taxon>
        <taxon>Moraxellaceae</taxon>
        <taxon>Agitococcus</taxon>
    </lineage>
</organism>
<dbReference type="SUPFAM" id="SSF103196">
    <property type="entry name" value="Roadblock/LC7 domain"/>
    <property type="match status" value="1"/>
</dbReference>
<feature type="domain" description="Roadblock/LAMTOR2" evidence="1">
    <location>
        <begin position="17"/>
        <end position="107"/>
    </location>
</feature>
<protein>
    <recommendedName>
        <fullName evidence="1">Roadblock/LAMTOR2 domain-containing protein</fullName>
    </recommendedName>
</protein>
<dbReference type="Gene3D" id="3.30.450.30">
    <property type="entry name" value="Dynein light chain 2a, cytoplasmic"/>
    <property type="match status" value="1"/>
</dbReference>
<accession>A0A2T5IVJ0</accession>
<gene>
    <name evidence="2" type="ORF">C8N29_11661</name>
</gene>
<dbReference type="GO" id="GO:0032006">
    <property type="term" value="P:regulation of TOR signaling"/>
    <property type="evidence" value="ECO:0007669"/>
    <property type="project" value="InterPro"/>
</dbReference>
<dbReference type="SMART" id="SM00960">
    <property type="entry name" value="Robl_LC7"/>
    <property type="match status" value="1"/>
</dbReference>
<dbReference type="AlphaFoldDB" id="A0A2T5IVJ0"/>
<evidence type="ECO:0000313" key="2">
    <source>
        <dbReference type="EMBL" id="PTQ87895.1"/>
    </source>
</evidence>
<dbReference type="InterPro" id="IPR004942">
    <property type="entry name" value="Roadblock/LAMTOR2_dom"/>
</dbReference>
<comment type="caution">
    <text evidence="2">The sequence shown here is derived from an EMBL/GenBank/DDBJ whole genome shotgun (WGS) entry which is preliminary data.</text>
</comment>
<reference evidence="2 3" key="1">
    <citation type="submission" date="2018-04" db="EMBL/GenBank/DDBJ databases">
        <title>Genomic Encyclopedia of Archaeal and Bacterial Type Strains, Phase II (KMG-II): from individual species to whole genera.</title>
        <authorList>
            <person name="Goeker M."/>
        </authorList>
    </citation>
    <scope>NUCLEOTIDE SEQUENCE [LARGE SCALE GENOMIC DNA]</scope>
    <source>
        <strain evidence="2 3">DSM 5822</strain>
    </source>
</reference>
<dbReference type="Proteomes" id="UP000244223">
    <property type="component" value="Unassembled WGS sequence"/>
</dbReference>
<dbReference type="EMBL" id="QAON01000016">
    <property type="protein sequence ID" value="PTQ87895.1"/>
    <property type="molecule type" value="Genomic_DNA"/>
</dbReference>
<keyword evidence="3" id="KW-1185">Reference proteome</keyword>